<organism evidence="2 3">
    <name type="scientific">Actinoplanes sichuanensis</name>
    <dbReference type="NCBI Taxonomy" id="512349"/>
    <lineage>
        <taxon>Bacteria</taxon>
        <taxon>Bacillati</taxon>
        <taxon>Actinomycetota</taxon>
        <taxon>Actinomycetes</taxon>
        <taxon>Micromonosporales</taxon>
        <taxon>Micromonosporaceae</taxon>
        <taxon>Actinoplanes</taxon>
    </lineage>
</organism>
<dbReference type="PROSITE" id="PS51819">
    <property type="entry name" value="VOC"/>
    <property type="match status" value="1"/>
</dbReference>
<dbReference type="Proteomes" id="UP001597183">
    <property type="component" value="Unassembled WGS sequence"/>
</dbReference>
<reference evidence="3" key="1">
    <citation type="journal article" date="2019" name="Int. J. Syst. Evol. Microbiol.">
        <title>The Global Catalogue of Microorganisms (GCM) 10K type strain sequencing project: providing services to taxonomists for standard genome sequencing and annotation.</title>
        <authorList>
            <consortium name="The Broad Institute Genomics Platform"/>
            <consortium name="The Broad Institute Genome Sequencing Center for Infectious Disease"/>
            <person name="Wu L."/>
            <person name="Ma J."/>
        </authorList>
    </citation>
    <scope>NUCLEOTIDE SEQUENCE [LARGE SCALE GENOMIC DNA]</scope>
    <source>
        <strain evidence="3">CCM 7526</strain>
    </source>
</reference>
<protein>
    <submittedName>
        <fullName evidence="2">VOC family protein</fullName>
    </submittedName>
</protein>
<dbReference type="PANTHER" id="PTHR33993:SF2">
    <property type="entry name" value="VOC DOMAIN-CONTAINING PROTEIN"/>
    <property type="match status" value="1"/>
</dbReference>
<dbReference type="InterPro" id="IPR029068">
    <property type="entry name" value="Glyas_Bleomycin-R_OHBP_Dase"/>
</dbReference>
<dbReference type="PANTHER" id="PTHR33993">
    <property type="entry name" value="GLYOXALASE-RELATED"/>
    <property type="match status" value="1"/>
</dbReference>
<feature type="domain" description="VOC" evidence="1">
    <location>
        <begin position="2"/>
        <end position="110"/>
    </location>
</feature>
<evidence type="ECO:0000313" key="3">
    <source>
        <dbReference type="Proteomes" id="UP001597183"/>
    </source>
</evidence>
<dbReference type="EMBL" id="JBHTMK010000021">
    <property type="protein sequence ID" value="MFD1367102.1"/>
    <property type="molecule type" value="Genomic_DNA"/>
</dbReference>
<evidence type="ECO:0000313" key="2">
    <source>
        <dbReference type="EMBL" id="MFD1367102.1"/>
    </source>
</evidence>
<dbReference type="SUPFAM" id="SSF54593">
    <property type="entry name" value="Glyoxalase/Bleomycin resistance protein/Dihydroxybiphenyl dioxygenase"/>
    <property type="match status" value="1"/>
</dbReference>
<name>A0ABW4A8W6_9ACTN</name>
<dbReference type="Gene3D" id="3.10.180.10">
    <property type="entry name" value="2,3-Dihydroxybiphenyl 1,2-Dioxygenase, domain 1"/>
    <property type="match status" value="1"/>
</dbReference>
<gene>
    <name evidence="2" type="ORF">ACFQ5G_17250</name>
</gene>
<accession>A0ABW4A8W6</accession>
<dbReference type="InterPro" id="IPR004360">
    <property type="entry name" value="Glyas_Fos-R_dOase_dom"/>
</dbReference>
<evidence type="ECO:0000259" key="1">
    <source>
        <dbReference type="PROSITE" id="PS51819"/>
    </source>
</evidence>
<dbReference type="InterPro" id="IPR052164">
    <property type="entry name" value="Anthracycline_SecMetBiosynth"/>
</dbReference>
<dbReference type="InterPro" id="IPR037523">
    <property type="entry name" value="VOC_core"/>
</dbReference>
<dbReference type="RefSeq" id="WP_317787602.1">
    <property type="nucleotide sequence ID" value="NZ_AP028461.1"/>
</dbReference>
<comment type="caution">
    <text evidence="2">The sequence shown here is derived from an EMBL/GenBank/DDBJ whole genome shotgun (WGS) entry which is preliminary data.</text>
</comment>
<dbReference type="Pfam" id="PF00903">
    <property type="entry name" value="Glyoxalase"/>
    <property type="match status" value="1"/>
</dbReference>
<proteinExistence type="predicted"/>
<keyword evidence="3" id="KW-1185">Reference proteome</keyword>
<sequence>MAIRTITVPVTDLEAAKSLYSTLLGIDPYVDQPYYAGFRPPDAPEVGLDPHGDVAAGPVTYWHTDDLDATLAALITAGATEERSPHEVGDGARRATVRDTDGHLIGLFEGPPV</sequence>